<organism evidence="1 2">
    <name type="scientific">Hibiscus sabdariffa</name>
    <name type="common">roselle</name>
    <dbReference type="NCBI Taxonomy" id="183260"/>
    <lineage>
        <taxon>Eukaryota</taxon>
        <taxon>Viridiplantae</taxon>
        <taxon>Streptophyta</taxon>
        <taxon>Embryophyta</taxon>
        <taxon>Tracheophyta</taxon>
        <taxon>Spermatophyta</taxon>
        <taxon>Magnoliopsida</taxon>
        <taxon>eudicotyledons</taxon>
        <taxon>Gunneridae</taxon>
        <taxon>Pentapetalae</taxon>
        <taxon>rosids</taxon>
        <taxon>malvids</taxon>
        <taxon>Malvales</taxon>
        <taxon>Malvaceae</taxon>
        <taxon>Malvoideae</taxon>
        <taxon>Hibiscus</taxon>
    </lineage>
</organism>
<evidence type="ECO:0000313" key="1">
    <source>
        <dbReference type="EMBL" id="KAK8495454.1"/>
    </source>
</evidence>
<reference evidence="1 2" key="1">
    <citation type="journal article" date="2024" name="G3 (Bethesda)">
        <title>Genome assembly of Hibiscus sabdariffa L. provides insights into metabolisms of medicinal natural products.</title>
        <authorList>
            <person name="Kim T."/>
        </authorList>
    </citation>
    <scope>NUCLEOTIDE SEQUENCE [LARGE SCALE GENOMIC DNA]</scope>
    <source>
        <strain evidence="1">TK-2024</strain>
        <tissue evidence="1">Old leaves</tissue>
    </source>
</reference>
<accession>A0ABR2ANR0</accession>
<protein>
    <submittedName>
        <fullName evidence="1">Uncharacterized protein</fullName>
    </submittedName>
</protein>
<comment type="caution">
    <text evidence="1">The sequence shown here is derived from an EMBL/GenBank/DDBJ whole genome shotgun (WGS) entry which is preliminary data.</text>
</comment>
<name>A0ABR2ANR0_9ROSI</name>
<dbReference type="EMBL" id="JBBPBM010000435">
    <property type="protein sequence ID" value="KAK8495454.1"/>
    <property type="molecule type" value="Genomic_DNA"/>
</dbReference>
<dbReference type="Proteomes" id="UP001472677">
    <property type="component" value="Unassembled WGS sequence"/>
</dbReference>
<proteinExistence type="predicted"/>
<gene>
    <name evidence="1" type="ORF">V6N12_044409</name>
</gene>
<evidence type="ECO:0000313" key="2">
    <source>
        <dbReference type="Proteomes" id="UP001472677"/>
    </source>
</evidence>
<sequence length="201" mass="23036">MNRGSLEQVPRICSIPLSRACLPDEIVWRYDGIENYSAKSGYRLLLAEQACTLSVELSSFFTEMWVTNVMAKLKLLMRKLVLPTVLIQVVGLWKDWVASYFATLTARNKRVLLVLYWSVWFSRNKLVHEGIHTSTDESMTFVEAYIREQDALGQVLSKTIPMWSAMTWVIGWNNQGLIMAACSYPHRHVAYAFVAEAYACK</sequence>
<keyword evidence="2" id="KW-1185">Reference proteome</keyword>